<evidence type="ECO:0000313" key="1">
    <source>
        <dbReference type="EMBL" id="MCX5570752.1"/>
    </source>
</evidence>
<comment type="caution">
    <text evidence="1">The sequence shown here is derived from an EMBL/GenBank/DDBJ whole genome shotgun (WGS) entry which is preliminary data.</text>
</comment>
<dbReference type="AlphaFoldDB" id="A0A9X3IMB9"/>
<dbReference type="EMBL" id="JAPKNK010000007">
    <property type="protein sequence ID" value="MCX5570752.1"/>
    <property type="molecule type" value="Genomic_DNA"/>
</dbReference>
<dbReference type="Proteomes" id="UP001144805">
    <property type="component" value="Unassembled WGS sequence"/>
</dbReference>
<gene>
    <name evidence="1" type="ORF">OSH07_16220</name>
</gene>
<dbReference type="SUPFAM" id="SSF160272">
    <property type="entry name" value="Shew3726-like"/>
    <property type="match status" value="1"/>
</dbReference>
<evidence type="ECO:0000313" key="2">
    <source>
        <dbReference type="Proteomes" id="UP001144805"/>
    </source>
</evidence>
<keyword evidence="2" id="KW-1185">Reference proteome</keyword>
<dbReference type="InterPro" id="IPR009962">
    <property type="entry name" value="DUF1488"/>
</dbReference>
<accession>A0A9X3IMB9</accession>
<name>A0A9X3IMB9_9HYPH</name>
<dbReference type="RefSeq" id="WP_266339723.1">
    <property type="nucleotide sequence ID" value="NZ_JAPKNK010000007.1"/>
</dbReference>
<dbReference type="Pfam" id="PF07369">
    <property type="entry name" value="DUF1488"/>
    <property type="match status" value="1"/>
</dbReference>
<sequence>MYLQFPNRSRSYSPSHHRIQFWGYDSALEISFFLETDALARIDPGGGLDEAAALQAFDANRARIERAAERVYSRHAQGSYLLTADDL</sequence>
<proteinExistence type="predicted"/>
<dbReference type="InterPro" id="IPR036692">
    <property type="entry name" value="Shew3726-like_sf"/>
</dbReference>
<reference evidence="1" key="1">
    <citation type="submission" date="2022-11" db="EMBL/GenBank/DDBJ databases">
        <title>Biodiversity and phylogenetic relationships of bacteria.</title>
        <authorList>
            <person name="Machado R.A.R."/>
            <person name="Bhat A."/>
            <person name="Loulou A."/>
            <person name="Kallel S."/>
        </authorList>
    </citation>
    <scope>NUCLEOTIDE SEQUENCE</scope>
    <source>
        <strain evidence="1">K-TC2</strain>
    </source>
</reference>
<protein>
    <submittedName>
        <fullName evidence="1">DUF1488 domain-containing protein</fullName>
    </submittedName>
</protein>
<organism evidence="1 2">
    <name type="scientific">Kaistia nematophila</name>
    <dbReference type="NCBI Taxonomy" id="2994654"/>
    <lineage>
        <taxon>Bacteria</taxon>
        <taxon>Pseudomonadati</taxon>
        <taxon>Pseudomonadota</taxon>
        <taxon>Alphaproteobacteria</taxon>
        <taxon>Hyphomicrobiales</taxon>
        <taxon>Kaistiaceae</taxon>
        <taxon>Kaistia</taxon>
    </lineage>
</organism>